<dbReference type="AlphaFoldDB" id="A0AAD8T9Y9"/>
<evidence type="ECO:0000256" key="1">
    <source>
        <dbReference type="SAM" id="MobiDB-lite"/>
    </source>
</evidence>
<dbReference type="EMBL" id="JAUUTY010000002">
    <property type="protein sequence ID" value="KAK1678118.1"/>
    <property type="molecule type" value="Genomic_DNA"/>
</dbReference>
<organism evidence="3 4">
    <name type="scientific">Lolium multiflorum</name>
    <name type="common">Italian ryegrass</name>
    <name type="synonym">Lolium perenne subsp. multiflorum</name>
    <dbReference type="NCBI Taxonomy" id="4521"/>
    <lineage>
        <taxon>Eukaryota</taxon>
        <taxon>Viridiplantae</taxon>
        <taxon>Streptophyta</taxon>
        <taxon>Embryophyta</taxon>
        <taxon>Tracheophyta</taxon>
        <taxon>Spermatophyta</taxon>
        <taxon>Magnoliopsida</taxon>
        <taxon>Liliopsida</taxon>
        <taxon>Poales</taxon>
        <taxon>Poaceae</taxon>
        <taxon>BOP clade</taxon>
        <taxon>Pooideae</taxon>
        <taxon>Poodae</taxon>
        <taxon>Poeae</taxon>
        <taxon>Poeae Chloroplast Group 2 (Poeae type)</taxon>
        <taxon>Loliodinae</taxon>
        <taxon>Loliinae</taxon>
        <taxon>Lolium</taxon>
    </lineage>
</organism>
<comment type="caution">
    <text evidence="3">The sequence shown here is derived from an EMBL/GenBank/DDBJ whole genome shotgun (WGS) entry which is preliminary data.</text>
</comment>
<proteinExistence type="predicted"/>
<feature type="region of interest" description="Disordered" evidence="1">
    <location>
        <begin position="66"/>
        <end position="88"/>
    </location>
</feature>
<gene>
    <name evidence="2" type="ORF">QYE76_038961</name>
    <name evidence="3" type="ORF">QYE76_038966</name>
</gene>
<feature type="compositionally biased region" description="Basic and acidic residues" evidence="1">
    <location>
        <begin position="1"/>
        <end position="12"/>
    </location>
</feature>
<evidence type="ECO:0000313" key="4">
    <source>
        <dbReference type="Proteomes" id="UP001231189"/>
    </source>
</evidence>
<evidence type="ECO:0000313" key="3">
    <source>
        <dbReference type="EMBL" id="KAK1678118.1"/>
    </source>
</evidence>
<name>A0AAD8T9Y9_LOLMU</name>
<evidence type="ECO:0000313" key="2">
    <source>
        <dbReference type="EMBL" id="KAK1678113.1"/>
    </source>
</evidence>
<feature type="region of interest" description="Disordered" evidence="1">
    <location>
        <begin position="1"/>
        <end position="20"/>
    </location>
</feature>
<sequence>MQKRKAGVEERRARAKQNRAMAELITVENATMMMSPDEMDESRLEWWSHAKMEILTRMSEAARAAMADMSGARGDAATASGGGHHAPP</sequence>
<feature type="compositionally biased region" description="Low complexity" evidence="1">
    <location>
        <begin position="66"/>
        <end position="77"/>
    </location>
</feature>
<keyword evidence="4" id="KW-1185">Reference proteome</keyword>
<dbReference type="Proteomes" id="UP001231189">
    <property type="component" value="Unassembled WGS sequence"/>
</dbReference>
<accession>A0AAD8T9Y9</accession>
<dbReference type="EMBL" id="JAUUTY010000002">
    <property type="protein sequence ID" value="KAK1678113.1"/>
    <property type="molecule type" value="Genomic_DNA"/>
</dbReference>
<reference evidence="3" key="1">
    <citation type="submission" date="2023-07" db="EMBL/GenBank/DDBJ databases">
        <title>A chromosome-level genome assembly of Lolium multiflorum.</title>
        <authorList>
            <person name="Chen Y."/>
            <person name="Copetti D."/>
            <person name="Kolliker R."/>
            <person name="Studer B."/>
        </authorList>
    </citation>
    <scope>NUCLEOTIDE SEQUENCE</scope>
    <source>
        <strain evidence="3">02402/16</strain>
        <tissue evidence="3">Leaf</tissue>
    </source>
</reference>
<protein>
    <submittedName>
        <fullName evidence="3">Uncharacterized protein</fullName>
    </submittedName>
</protein>